<accession>A0AAD9J738</accession>
<sequence>MSSFELQTRTASHVLRMSHLRDSTVGSDRIDCVDKEMDTSGSSATDDGGVTVVASLRKVDMESSLIIRKTTECDSPVTIQHVPIQTRLEPIENEAGSPDPDAVKTSGINSVEEPQTDLGDDDLEIVLPLPEFSDTKLIDPRK</sequence>
<evidence type="ECO:0000313" key="3">
    <source>
        <dbReference type="Proteomes" id="UP001208570"/>
    </source>
</evidence>
<evidence type="ECO:0000313" key="2">
    <source>
        <dbReference type="EMBL" id="KAK2147246.1"/>
    </source>
</evidence>
<feature type="non-terminal residue" evidence="2">
    <location>
        <position position="1"/>
    </location>
</feature>
<feature type="region of interest" description="Disordered" evidence="1">
    <location>
        <begin position="87"/>
        <end position="126"/>
    </location>
</feature>
<organism evidence="2 3">
    <name type="scientific">Paralvinella palmiformis</name>
    <dbReference type="NCBI Taxonomy" id="53620"/>
    <lineage>
        <taxon>Eukaryota</taxon>
        <taxon>Metazoa</taxon>
        <taxon>Spiralia</taxon>
        <taxon>Lophotrochozoa</taxon>
        <taxon>Annelida</taxon>
        <taxon>Polychaeta</taxon>
        <taxon>Sedentaria</taxon>
        <taxon>Canalipalpata</taxon>
        <taxon>Terebellida</taxon>
        <taxon>Terebelliformia</taxon>
        <taxon>Alvinellidae</taxon>
        <taxon>Paralvinella</taxon>
    </lineage>
</organism>
<dbReference type="AlphaFoldDB" id="A0AAD9J738"/>
<proteinExistence type="predicted"/>
<feature type="compositionally biased region" description="Acidic residues" evidence="1">
    <location>
        <begin position="114"/>
        <end position="124"/>
    </location>
</feature>
<reference evidence="2" key="1">
    <citation type="journal article" date="2023" name="Mol. Biol. Evol.">
        <title>Third-Generation Sequencing Reveals the Adaptive Role of the Epigenome in Three Deep-Sea Polychaetes.</title>
        <authorList>
            <person name="Perez M."/>
            <person name="Aroh O."/>
            <person name="Sun Y."/>
            <person name="Lan Y."/>
            <person name="Juniper S.K."/>
            <person name="Young C.R."/>
            <person name="Angers B."/>
            <person name="Qian P.Y."/>
        </authorList>
    </citation>
    <scope>NUCLEOTIDE SEQUENCE</scope>
    <source>
        <strain evidence="2">P08H-3</strain>
    </source>
</reference>
<protein>
    <submittedName>
        <fullName evidence="2">Uncharacterized protein</fullName>
    </submittedName>
</protein>
<gene>
    <name evidence="2" type="ORF">LSH36_562g01057</name>
</gene>
<evidence type="ECO:0000256" key="1">
    <source>
        <dbReference type="SAM" id="MobiDB-lite"/>
    </source>
</evidence>
<dbReference type="Proteomes" id="UP001208570">
    <property type="component" value="Unassembled WGS sequence"/>
</dbReference>
<dbReference type="EMBL" id="JAODUP010000562">
    <property type="protein sequence ID" value="KAK2147246.1"/>
    <property type="molecule type" value="Genomic_DNA"/>
</dbReference>
<comment type="caution">
    <text evidence="2">The sequence shown here is derived from an EMBL/GenBank/DDBJ whole genome shotgun (WGS) entry which is preliminary data.</text>
</comment>
<keyword evidence="3" id="KW-1185">Reference proteome</keyword>
<name>A0AAD9J738_9ANNE</name>